<keyword evidence="1" id="KW-0175">Coiled coil</keyword>
<evidence type="ECO:0000256" key="1">
    <source>
        <dbReference type="SAM" id="Coils"/>
    </source>
</evidence>
<evidence type="ECO:0000313" key="3">
    <source>
        <dbReference type="EMBL" id="MFC1420768.1"/>
    </source>
</evidence>
<name>A0ABV6W454_9ACTN</name>
<dbReference type="EMBL" id="JBHFAB010000030">
    <property type="protein sequence ID" value="MFC1420768.1"/>
    <property type="molecule type" value="Genomic_DNA"/>
</dbReference>
<dbReference type="Proteomes" id="UP001592531">
    <property type="component" value="Unassembled WGS sequence"/>
</dbReference>
<gene>
    <name evidence="3" type="ORF">ACEZDE_29600</name>
</gene>
<proteinExistence type="predicted"/>
<evidence type="ECO:0000256" key="2">
    <source>
        <dbReference type="SAM" id="MobiDB-lite"/>
    </source>
</evidence>
<dbReference type="RefSeq" id="WP_380542660.1">
    <property type="nucleotide sequence ID" value="NZ_JBHFAB010000030.1"/>
</dbReference>
<comment type="caution">
    <text evidence="3">The sequence shown here is derived from an EMBL/GenBank/DDBJ whole genome shotgun (WGS) entry which is preliminary data.</text>
</comment>
<reference evidence="3 4" key="1">
    <citation type="submission" date="2024-09" db="EMBL/GenBank/DDBJ databases">
        <authorList>
            <person name="Lee S.D."/>
        </authorList>
    </citation>
    <scope>NUCLEOTIDE SEQUENCE [LARGE SCALE GENOMIC DNA]</scope>
    <source>
        <strain evidence="3 4">N8-3</strain>
    </source>
</reference>
<evidence type="ECO:0000313" key="4">
    <source>
        <dbReference type="Proteomes" id="UP001592531"/>
    </source>
</evidence>
<feature type="region of interest" description="Disordered" evidence="2">
    <location>
        <begin position="267"/>
        <end position="287"/>
    </location>
</feature>
<accession>A0ABV6W454</accession>
<sequence>MSQPEPTQLRDHLAEALRAAAFLCDDCCTEEDEAACDAAHPIQAAVLHFDQVADITGPVDAIADVMLGIVQHDLDSLEQQAANARAVARDANQRAETAQAERDRAMASVPLVCSDDRHQAKVRGLEAELAALREERDEDTRVMQALRRQRDEAEQQLDFLRAAVDLIRRADVSSDEILFGLDGQQIRIAVNVSDVFAWGCADAEDITPERLPILEQAWLDCRAVDADEWTAELYAARVRGMRPQGAAYPKEAAVAALFDACGPEREVGLGNPRRPPATAGSSPAAEPDACRVVDVDGTPVAVHGSGDMTAKDQEMFAEVVRAAKRLYAAEHAEPVERPRAQCHRFREHPGHLWLRNRESVHCPGFPLTPAPRES</sequence>
<organism evidence="3 4">
    <name type="scientific">Streptacidiphilus cavernicola</name>
    <dbReference type="NCBI Taxonomy" id="3342716"/>
    <lineage>
        <taxon>Bacteria</taxon>
        <taxon>Bacillati</taxon>
        <taxon>Actinomycetota</taxon>
        <taxon>Actinomycetes</taxon>
        <taxon>Kitasatosporales</taxon>
        <taxon>Streptomycetaceae</taxon>
        <taxon>Streptacidiphilus</taxon>
    </lineage>
</organism>
<keyword evidence="4" id="KW-1185">Reference proteome</keyword>
<protein>
    <submittedName>
        <fullName evidence="3">Uncharacterized protein</fullName>
    </submittedName>
</protein>
<feature type="coiled-coil region" evidence="1">
    <location>
        <begin position="74"/>
        <end position="170"/>
    </location>
</feature>